<feature type="transmembrane region" description="Helical" evidence="7">
    <location>
        <begin position="377"/>
        <end position="399"/>
    </location>
</feature>
<feature type="transmembrane region" description="Helical" evidence="7">
    <location>
        <begin position="216"/>
        <end position="235"/>
    </location>
</feature>
<keyword evidence="5 7" id="KW-1133">Transmembrane helix</keyword>
<dbReference type="RefSeq" id="WP_191628825.1">
    <property type="nucleotide sequence ID" value="NZ_CABPRZ010000003.1"/>
</dbReference>
<keyword evidence="9" id="KW-1185">Reference proteome</keyword>
<evidence type="ECO:0000256" key="3">
    <source>
        <dbReference type="ARBA" id="ARBA00022475"/>
    </source>
</evidence>
<feature type="transmembrane region" description="Helical" evidence="7">
    <location>
        <begin position="152"/>
        <end position="172"/>
    </location>
</feature>
<comment type="subcellular location">
    <subcellularLocation>
        <location evidence="1">Cell membrane</location>
        <topology evidence="1">Multi-pass membrane protein</topology>
    </subcellularLocation>
</comment>
<feature type="transmembrane region" description="Helical" evidence="7">
    <location>
        <begin position="178"/>
        <end position="196"/>
    </location>
</feature>
<dbReference type="InterPro" id="IPR050171">
    <property type="entry name" value="MFS_Transporters"/>
</dbReference>
<keyword evidence="3" id="KW-1003">Cell membrane</keyword>
<evidence type="ECO:0000256" key="6">
    <source>
        <dbReference type="ARBA" id="ARBA00023136"/>
    </source>
</evidence>
<accession>A0A5E4SRF7</accession>
<evidence type="ECO:0000313" key="8">
    <source>
        <dbReference type="EMBL" id="VVD76429.1"/>
    </source>
</evidence>
<dbReference type="Pfam" id="PF07690">
    <property type="entry name" value="MFS_1"/>
    <property type="match status" value="1"/>
</dbReference>
<dbReference type="AlphaFoldDB" id="A0A5E4SRF7"/>
<feature type="transmembrane region" description="Helical" evidence="7">
    <location>
        <begin position="343"/>
        <end position="365"/>
    </location>
</feature>
<dbReference type="InterPro" id="IPR011701">
    <property type="entry name" value="MFS"/>
</dbReference>
<dbReference type="EMBL" id="CABPRZ010000003">
    <property type="protein sequence ID" value="VVD76429.1"/>
    <property type="molecule type" value="Genomic_DNA"/>
</dbReference>
<protein>
    <submittedName>
        <fullName evidence="8">Multidrug resistance protein MdtH</fullName>
    </submittedName>
</protein>
<sequence>MSSRNAASVRITNSQATLLDRWSTTHLASVLLFSLGSSIVTPFFGIYVAKTLGYGIEFAALLITLKVVGQRAMSVIGGVLTDVSGAKRTAICGVAMRCTAFAVLLLPPEKALLIASALLNGFGSAIYHPALRKLMFSRCHASSSLLSRVVSLRNASLNLGAAVGPLLGVWMVENNFHIAFQIIVLIYLANLLLLIIVRDASCKAGGWGALASWKHLFTPGFWKILALQFGFFWLYSHFELLIPIFLDGQLGKLHVTLAFLTNTVVVVLVQTLASRKVSLVPTWTGFLGFAGFFATFGFLSRWHDARDDIAILSISSVVLGMLCFSIGEIIFGNRLDYLISMQITPNLTATAFGIAALVGGLSLSAANAVNVKIFEAFGAPAVWSVNLAMTTAFLLICLISRR</sequence>
<dbReference type="PANTHER" id="PTHR23517">
    <property type="entry name" value="RESISTANCE PROTEIN MDTM, PUTATIVE-RELATED-RELATED"/>
    <property type="match status" value="1"/>
</dbReference>
<dbReference type="InterPro" id="IPR036259">
    <property type="entry name" value="MFS_trans_sf"/>
</dbReference>
<keyword evidence="4 7" id="KW-0812">Transmembrane</keyword>
<feature type="transmembrane region" description="Helical" evidence="7">
    <location>
        <begin position="112"/>
        <end position="131"/>
    </location>
</feature>
<feature type="transmembrane region" description="Helical" evidence="7">
    <location>
        <begin position="27"/>
        <end position="46"/>
    </location>
</feature>
<evidence type="ECO:0000313" key="9">
    <source>
        <dbReference type="Proteomes" id="UP000414233"/>
    </source>
</evidence>
<feature type="transmembrane region" description="Helical" evidence="7">
    <location>
        <begin position="285"/>
        <end position="303"/>
    </location>
</feature>
<evidence type="ECO:0000256" key="2">
    <source>
        <dbReference type="ARBA" id="ARBA00022448"/>
    </source>
</evidence>
<evidence type="ECO:0000256" key="5">
    <source>
        <dbReference type="ARBA" id="ARBA00022989"/>
    </source>
</evidence>
<feature type="transmembrane region" description="Helical" evidence="7">
    <location>
        <begin position="255"/>
        <end position="273"/>
    </location>
</feature>
<dbReference type="Proteomes" id="UP000414233">
    <property type="component" value="Unassembled WGS sequence"/>
</dbReference>
<dbReference type="SUPFAM" id="SSF103473">
    <property type="entry name" value="MFS general substrate transporter"/>
    <property type="match status" value="1"/>
</dbReference>
<evidence type="ECO:0000256" key="4">
    <source>
        <dbReference type="ARBA" id="ARBA00022692"/>
    </source>
</evidence>
<reference evidence="8 9" key="1">
    <citation type="submission" date="2019-08" db="EMBL/GenBank/DDBJ databases">
        <authorList>
            <person name="Peeters C."/>
        </authorList>
    </citation>
    <scope>NUCLEOTIDE SEQUENCE [LARGE SCALE GENOMIC DNA]</scope>
    <source>
        <strain evidence="8 9">LMG 30175</strain>
    </source>
</reference>
<keyword evidence="6 7" id="KW-0472">Membrane</keyword>
<name>A0A5E4SRF7_9BURK</name>
<evidence type="ECO:0000256" key="7">
    <source>
        <dbReference type="SAM" id="Phobius"/>
    </source>
</evidence>
<organism evidence="8 9">
    <name type="scientific">Pandoraea terrae</name>
    <dbReference type="NCBI Taxonomy" id="1537710"/>
    <lineage>
        <taxon>Bacteria</taxon>
        <taxon>Pseudomonadati</taxon>
        <taxon>Pseudomonadota</taxon>
        <taxon>Betaproteobacteria</taxon>
        <taxon>Burkholderiales</taxon>
        <taxon>Burkholderiaceae</taxon>
        <taxon>Pandoraea</taxon>
    </lineage>
</organism>
<evidence type="ECO:0000256" key="1">
    <source>
        <dbReference type="ARBA" id="ARBA00004651"/>
    </source>
</evidence>
<proteinExistence type="predicted"/>
<dbReference type="Gene3D" id="1.20.1250.20">
    <property type="entry name" value="MFS general substrate transporter like domains"/>
    <property type="match status" value="1"/>
</dbReference>
<feature type="transmembrane region" description="Helical" evidence="7">
    <location>
        <begin position="309"/>
        <end position="331"/>
    </location>
</feature>
<dbReference type="PANTHER" id="PTHR23517:SF2">
    <property type="entry name" value="MULTIDRUG RESISTANCE PROTEIN MDTH"/>
    <property type="match status" value="1"/>
</dbReference>
<dbReference type="GO" id="GO:0005886">
    <property type="term" value="C:plasma membrane"/>
    <property type="evidence" value="ECO:0007669"/>
    <property type="project" value="UniProtKB-SubCell"/>
</dbReference>
<keyword evidence="2" id="KW-0813">Transport</keyword>
<dbReference type="GO" id="GO:0022857">
    <property type="term" value="F:transmembrane transporter activity"/>
    <property type="evidence" value="ECO:0007669"/>
    <property type="project" value="InterPro"/>
</dbReference>
<gene>
    <name evidence="8" type="primary">mdtH</name>
    <name evidence="8" type="ORF">PTE30175_00833</name>
</gene>